<keyword evidence="2" id="KW-0575">Peroxidase</keyword>
<dbReference type="GO" id="GO:0005777">
    <property type="term" value="C:peroxisome"/>
    <property type="evidence" value="ECO:0007669"/>
    <property type="project" value="TreeGrafter"/>
</dbReference>
<dbReference type="GO" id="GO:0020037">
    <property type="term" value="F:heme binding"/>
    <property type="evidence" value="ECO:0007669"/>
    <property type="project" value="InterPro"/>
</dbReference>
<evidence type="ECO:0000256" key="1">
    <source>
        <dbReference type="ARBA" id="ARBA00005329"/>
    </source>
</evidence>
<dbReference type="GO" id="GO:0046872">
    <property type="term" value="F:metal ion binding"/>
    <property type="evidence" value="ECO:0007669"/>
    <property type="project" value="UniProtKB-KW"/>
</dbReference>
<comment type="similarity">
    <text evidence="1">Belongs to the catalase family.</text>
</comment>
<dbReference type="GO" id="GO:0004096">
    <property type="term" value="F:catalase activity"/>
    <property type="evidence" value="ECO:0007669"/>
    <property type="project" value="InterPro"/>
</dbReference>
<dbReference type="AlphaFoldDB" id="A0A9P6AHN0"/>
<accession>A0A9P6AHN0</accession>
<evidence type="ECO:0000256" key="6">
    <source>
        <dbReference type="ARBA" id="ARBA00023004"/>
    </source>
</evidence>
<dbReference type="Gene3D" id="2.40.180.10">
    <property type="entry name" value="Catalase core domain"/>
    <property type="match status" value="1"/>
</dbReference>
<keyword evidence="4" id="KW-0479">Metal-binding</keyword>
<keyword evidence="10" id="KW-1185">Reference proteome</keyword>
<keyword evidence="5" id="KW-0560">Oxidoreductase</keyword>
<dbReference type="InterPro" id="IPR011614">
    <property type="entry name" value="Catalase_core"/>
</dbReference>
<feature type="region of interest" description="Disordered" evidence="7">
    <location>
        <begin position="1"/>
        <end position="36"/>
    </location>
</feature>
<dbReference type="EMBL" id="MU129133">
    <property type="protein sequence ID" value="KAF9505888.1"/>
    <property type="molecule type" value="Genomic_DNA"/>
</dbReference>
<dbReference type="InterPro" id="IPR018028">
    <property type="entry name" value="Catalase"/>
</dbReference>
<dbReference type="GO" id="GO:0042542">
    <property type="term" value="P:response to hydrogen peroxide"/>
    <property type="evidence" value="ECO:0007669"/>
    <property type="project" value="TreeGrafter"/>
</dbReference>
<proteinExistence type="inferred from homology"/>
<evidence type="ECO:0000313" key="9">
    <source>
        <dbReference type="EMBL" id="KAF9505888.1"/>
    </source>
</evidence>
<sequence>MTYRSSTKRTVPYTPPATALPTPSTPIPQWSSPPSGAHFDCERIPERVIHAKGAGAHGIFKVTHDISDFTSAVLFSNVVQCDEKTDSISTSLLLGGFPPSPAQSVPLGTKCTHFLSS</sequence>
<evidence type="ECO:0000256" key="3">
    <source>
        <dbReference type="ARBA" id="ARBA00022617"/>
    </source>
</evidence>
<name>A0A9P6AHN0_9AGAM</name>
<keyword evidence="6" id="KW-0408">Iron</keyword>
<dbReference type="PANTHER" id="PTHR11465:SF9">
    <property type="entry name" value="CATALASE"/>
    <property type="match status" value="1"/>
</dbReference>
<gene>
    <name evidence="9" type="ORF">BS47DRAFT_487546</name>
</gene>
<protein>
    <recommendedName>
        <fullName evidence="8">Catalase core domain-containing protein</fullName>
    </recommendedName>
</protein>
<evidence type="ECO:0000256" key="2">
    <source>
        <dbReference type="ARBA" id="ARBA00022559"/>
    </source>
</evidence>
<evidence type="ECO:0000313" key="10">
    <source>
        <dbReference type="Proteomes" id="UP000886523"/>
    </source>
</evidence>
<keyword evidence="3" id="KW-0349">Heme</keyword>
<evidence type="ECO:0000259" key="8">
    <source>
        <dbReference type="Pfam" id="PF00199"/>
    </source>
</evidence>
<dbReference type="Proteomes" id="UP000886523">
    <property type="component" value="Unassembled WGS sequence"/>
</dbReference>
<feature type="compositionally biased region" description="Low complexity" evidence="7">
    <location>
        <begin position="10"/>
        <end position="22"/>
    </location>
</feature>
<dbReference type="InterPro" id="IPR020835">
    <property type="entry name" value="Catalase_sf"/>
</dbReference>
<comment type="caution">
    <text evidence="9">The sequence shown here is derived from an EMBL/GenBank/DDBJ whole genome shotgun (WGS) entry which is preliminary data.</text>
</comment>
<dbReference type="GO" id="GO:0042744">
    <property type="term" value="P:hydrogen peroxide catabolic process"/>
    <property type="evidence" value="ECO:0007669"/>
    <property type="project" value="TreeGrafter"/>
</dbReference>
<reference evidence="9" key="1">
    <citation type="journal article" date="2020" name="Nat. Commun.">
        <title>Large-scale genome sequencing of mycorrhizal fungi provides insights into the early evolution of symbiotic traits.</title>
        <authorList>
            <person name="Miyauchi S."/>
            <person name="Kiss E."/>
            <person name="Kuo A."/>
            <person name="Drula E."/>
            <person name="Kohler A."/>
            <person name="Sanchez-Garcia M."/>
            <person name="Morin E."/>
            <person name="Andreopoulos B."/>
            <person name="Barry K.W."/>
            <person name="Bonito G."/>
            <person name="Buee M."/>
            <person name="Carver A."/>
            <person name="Chen C."/>
            <person name="Cichocki N."/>
            <person name="Clum A."/>
            <person name="Culley D."/>
            <person name="Crous P.W."/>
            <person name="Fauchery L."/>
            <person name="Girlanda M."/>
            <person name="Hayes R.D."/>
            <person name="Keri Z."/>
            <person name="LaButti K."/>
            <person name="Lipzen A."/>
            <person name="Lombard V."/>
            <person name="Magnuson J."/>
            <person name="Maillard F."/>
            <person name="Murat C."/>
            <person name="Nolan M."/>
            <person name="Ohm R.A."/>
            <person name="Pangilinan J."/>
            <person name="Pereira M.F."/>
            <person name="Perotto S."/>
            <person name="Peter M."/>
            <person name="Pfister S."/>
            <person name="Riley R."/>
            <person name="Sitrit Y."/>
            <person name="Stielow J.B."/>
            <person name="Szollosi G."/>
            <person name="Zifcakova L."/>
            <person name="Stursova M."/>
            <person name="Spatafora J.W."/>
            <person name="Tedersoo L."/>
            <person name="Vaario L.M."/>
            <person name="Yamada A."/>
            <person name="Yan M."/>
            <person name="Wang P."/>
            <person name="Xu J."/>
            <person name="Bruns T."/>
            <person name="Baldrian P."/>
            <person name="Vilgalys R."/>
            <person name="Dunand C."/>
            <person name="Henrissat B."/>
            <person name="Grigoriev I.V."/>
            <person name="Hibbett D."/>
            <person name="Nagy L.G."/>
            <person name="Martin F.M."/>
        </authorList>
    </citation>
    <scope>NUCLEOTIDE SEQUENCE</scope>
    <source>
        <strain evidence="9">UP504</strain>
    </source>
</reference>
<evidence type="ECO:0000256" key="7">
    <source>
        <dbReference type="SAM" id="MobiDB-lite"/>
    </source>
</evidence>
<organism evidence="9 10">
    <name type="scientific">Hydnum rufescens UP504</name>
    <dbReference type="NCBI Taxonomy" id="1448309"/>
    <lineage>
        <taxon>Eukaryota</taxon>
        <taxon>Fungi</taxon>
        <taxon>Dikarya</taxon>
        <taxon>Basidiomycota</taxon>
        <taxon>Agaricomycotina</taxon>
        <taxon>Agaricomycetes</taxon>
        <taxon>Cantharellales</taxon>
        <taxon>Hydnaceae</taxon>
        <taxon>Hydnum</taxon>
    </lineage>
</organism>
<dbReference type="PANTHER" id="PTHR11465">
    <property type="entry name" value="CATALASE"/>
    <property type="match status" value="1"/>
</dbReference>
<dbReference type="GO" id="GO:0005739">
    <property type="term" value="C:mitochondrion"/>
    <property type="evidence" value="ECO:0007669"/>
    <property type="project" value="TreeGrafter"/>
</dbReference>
<feature type="domain" description="Catalase core" evidence="8">
    <location>
        <begin position="37"/>
        <end position="79"/>
    </location>
</feature>
<evidence type="ECO:0000256" key="5">
    <source>
        <dbReference type="ARBA" id="ARBA00023002"/>
    </source>
</evidence>
<dbReference type="SUPFAM" id="SSF56634">
    <property type="entry name" value="Heme-dependent catalase-like"/>
    <property type="match status" value="1"/>
</dbReference>
<dbReference type="Pfam" id="PF00199">
    <property type="entry name" value="Catalase"/>
    <property type="match status" value="1"/>
</dbReference>
<evidence type="ECO:0000256" key="4">
    <source>
        <dbReference type="ARBA" id="ARBA00022723"/>
    </source>
</evidence>
<dbReference type="OrthoDB" id="6880011at2759"/>